<name>A0A9Q3J8V7_9BASI</name>
<evidence type="ECO:0000313" key="1">
    <source>
        <dbReference type="EMBL" id="MBW0557698.1"/>
    </source>
</evidence>
<accession>A0A9Q3J8V7</accession>
<sequence>MIQTLEVIVRRFCENGLEFEDWDGFTHYWCTPSPALELVYKTSIHASTNKTPAILEKGSNPKLPQDHLRKDLVELHPTAASFKGMKDKARKNALRCMED</sequence>
<dbReference type="AlphaFoldDB" id="A0A9Q3J8V7"/>
<organism evidence="1 2">
    <name type="scientific">Austropuccinia psidii MF-1</name>
    <dbReference type="NCBI Taxonomy" id="1389203"/>
    <lineage>
        <taxon>Eukaryota</taxon>
        <taxon>Fungi</taxon>
        <taxon>Dikarya</taxon>
        <taxon>Basidiomycota</taxon>
        <taxon>Pucciniomycotina</taxon>
        <taxon>Pucciniomycetes</taxon>
        <taxon>Pucciniales</taxon>
        <taxon>Sphaerophragmiaceae</taxon>
        <taxon>Austropuccinia</taxon>
    </lineage>
</organism>
<gene>
    <name evidence="1" type="ORF">O181_097413</name>
</gene>
<evidence type="ECO:0000313" key="2">
    <source>
        <dbReference type="Proteomes" id="UP000765509"/>
    </source>
</evidence>
<comment type="caution">
    <text evidence="1">The sequence shown here is derived from an EMBL/GenBank/DDBJ whole genome shotgun (WGS) entry which is preliminary data.</text>
</comment>
<reference evidence="1" key="1">
    <citation type="submission" date="2021-03" db="EMBL/GenBank/DDBJ databases">
        <title>Draft genome sequence of rust myrtle Austropuccinia psidii MF-1, a brazilian biotype.</title>
        <authorList>
            <person name="Quecine M.C."/>
            <person name="Pachon D.M.R."/>
            <person name="Bonatelli M.L."/>
            <person name="Correr F.H."/>
            <person name="Franceschini L.M."/>
            <person name="Leite T.F."/>
            <person name="Margarido G.R.A."/>
            <person name="Almeida C.A."/>
            <person name="Ferrarezi J.A."/>
            <person name="Labate C.A."/>
        </authorList>
    </citation>
    <scope>NUCLEOTIDE SEQUENCE</scope>
    <source>
        <strain evidence="1">MF-1</strain>
    </source>
</reference>
<dbReference type="Proteomes" id="UP000765509">
    <property type="component" value="Unassembled WGS sequence"/>
</dbReference>
<dbReference type="OrthoDB" id="2595244at2759"/>
<proteinExistence type="predicted"/>
<keyword evidence="2" id="KW-1185">Reference proteome</keyword>
<protein>
    <submittedName>
        <fullName evidence="1">Uncharacterized protein</fullName>
    </submittedName>
</protein>
<dbReference type="EMBL" id="AVOT02065692">
    <property type="protein sequence ID" value="MBW0557698.1"/>
    <property type="molecule type" value="Genomic_DNA"/>
</dbReference>